<evidence type="ECO:0000313" key="2">
    <source>
        <dbReference type="Proteomes" id="UP000027120"/>
    </source>
</evidence>
<dbReference type="Proteomes" id="UP000027120">
    <property type="component" value="Unassembled WGS sequence"/>
</dbReference>
<organism evidence="1 2">
    <name type="scientific">Citrus sinensis</name>
    <name type="common">Sweet orange</name>
    <name type="synonym">Citrus aurantium var. sinensis</name>
    <dbReference type="NCBI Taxonomy" id="2711"/>
    <lineage>
        <taxon>Eukaryota</taxon>
        <taxon>Viridiplantae</taxon>
        <taxon>Streptophyta</taxon>
        <taxon>Embryophyta</taxon>
        <taxon>Tracheophyta</taxon>
        <taxon>Spermatophyta</taxon>
        <taxon>Magnoliopsida</taxon>
        <taxon>eudicotyledons</taxon>
        <taxon>Gunneridae</taxon>
        <taxon>Pentapetalae</taxon>
        <taxon>rosids</taxon>
        <taxon>malvids</taxon>
        <taxon>Sapindales</taxon>
        <taxon>Rutaceae</taxon>
        <taxon>Aurantioideae</taxon>
        <taxon>Citrus</taxon>
    </lineage>
</organism>
<accession>A0A067GRC1</accession>
<proteinExistence type="predicted"/>
<dbReference type="AlphaFoldDB" id="A0A067GRC1"/>
<keyword evidence="2" id="KW-1185">Reference proteome</keyword>
<protein>
    <submittedName>
        <fullName evidence="1">Uncharacterized protein</fullName>
    </submittedName>
</protein>
<sequence length="71" mass="8426">MLRLRPPTSRNDKFAIIKSIDNILFLLLLQNTHNIIPCDIHFLRFHKKKNSPHFNFQKDKPQKLYSTPLVA</sequence>
<gene>
    <name evidence="1" type="ORF">CISIN_1g043971mg</name>
</gene>
<dbReference type="EMBL" id="KK784879">
    <property type="protein sequence ID" value="KDO77997.1"/>
    <property type="molecule type" value="Genomic_DNA"/>
</dbReference>
<reference evidence="1 2" key="1">
    <citation type="submission" date="2014-04" db="EMBL/GenBank/DDBJ databases">
        <authorList>
            <consortium name="International Citrus Genome Consortium"/>
            <person name="Gmitter F."/>
            <person name="Chen C."/>
            <person name="Farmerie W."/>
            <person name="Harkins T."/>
            <person name="Desany B."/>
            <person name="Mohiuddin M."/>
            <person name="Kodira C."/>
            <person name="Borodovsky M."/>
            <person name="Lomsadze A."/>
            <person name="Burns P."/>
            <person name="Jenkins J."/>
            <person name="Prochnik S."/>
            <person name="Shu S."/>
            <person name="Chapman J."/>
            <person name="Pitluck S."/>
            <person name="Schmutz J."/>
            <person name="Rokhsar D."/>
        </authorList>
    </citation>
    <scope>NUCLEOTIDE SEQUENCE</scope>
</reference>
<name>A0A067GRC1_CITSI</name>
<evidence type="ECO:0000313" key="1">
    <source>
        <dbReference type="EMBL" id="KDO77997.1"/>
    </source>
</evidence>